<evidence type="ECO:0000313" key="3">
    <source>
        <dbReference type="Proteomes" id="UP000054558"/>
    </source>
</evidence>
<evidence type="ECO:0000256" key="1">
    <source>
        <dbReference type="SAM" id="Phobius"/>
    </source>
</evidence>
<keyword evidence="3" id="KW-1185">Reference proteome</keyword>
<dbReference type="Gene3D" id="3.90.550.10">
    <property type="entry name" value="Spore Coat Polysaccharide Biosynthesis Protein SpsA, Chain A"/>
    <property type="match status" value="1"/>
</dbReference>
<keyword evidence="1" id="KW-0812">Transmembrane</keyword>
<name>A0A1Y1HRA3_KLENI</name>
<dbReference type="InterPro" id="IPR029044">
    <property type="entry name" value="Nucleotide-diphossugar_trans"/>
</dbReference>
<proteinExistence type="predicted"/>
<keyword evidence="1" id="KW-1133">Transmembrane helix</keyword>
<evidence type="ECO:0000313" key="2">
    <source>
        <dbReference type="EMBL" id="GAQ81175.1"/>
    </source>
</evidence>
<protein>
    <submittedName>
        <fullName evidence="2">Uncharacterized protein</fullName>
    </submittedName>
</protein>
<sequence>MKQKRFASAGVLSTVIGIIFVCLYGVGFSNSRPNSVRIRSSIVEWANGTTGSRDRLLELSSVPHLEELAESIIPALFAPENYQKIRQKFKGNQFLLRKPIPVVGIPVMNNAEWLRRTIYSIDVPVKKIQLVVNELPSASEENRKMKEAVNDIVTRLGSRFVHVEQPGCNLGVSGSWNTIFAKNLDAPWFFLASADVAFAPAALGRVADEVEDPQNKDILIYFYSAMRFFVLTRKALDVIGVFDENIWPHPVEDKEYHKRVMRAQVLQPDKQLMAQIGAEMPNGRIFEEIHHVHGNDEVIGRGRGAEIWEDDDAPKTSGAFRTNPELYAKRLKMSGGNVGAVYRAKWSTLSDEEEKKGIFNWMRPFNNPERELWSWTFDRKLRAILMSMWNMDLDPSLNSLEPYNYARMMPGDQLAKPRSNWDAEVGDRLYALLPREGMGRESDEFIKAQGDVCVSEFAAVGGDVNKLLESRQM</sequence>
<keyword evidence="1" id="KW-0472">Membrane</keyword>
<organism evidence="2 3">
    <name type="scientific">Klebsormidium nitens</name>
    <name type="common">Green alga</name>
    <name type="synonym">Ulothrix nitens</name>
    <dbReference type="NCBI Taxonomy" id="105231"/>
    <lineage>
        <taxon>Eukaryota</taxon>
        <taxon>Viridiplantae</taxon>
        <taxon>Streptophyta</taxon>
        <taxon>Klebsormidiophyceae</taxon>
        <taxon>Klebsormidiales</taxon>
        <taxon>Klebsormidiaceae</taxon>
        <taxon>Klebsormidium</taxon>
    </lineage>
</organism>
<accession>A0A1Y1HRA3</accession>
<dbReference type="OrthoDB" id="10267535at2759"/>
<dbReference type="EMBL" id="DF237022">
    <property type="protein sequence ID" value="GAQ81175.1"/>
    <property type="molecule type" value="Genomic_DNA"/>
</dbReference>
<dbReference type="Proteomes" id="UP000054558">
    <property type="component" value="Unassembled WGS sequence"/>
</dbReference>
<reference evidence="2 3" key="1">
    <citation type="journal article" date="2014" name="Nat. Commun.">
        <title>Klebsormidium flaccidum genome reveals primary factors for plant terrestrial adaptation.</title>
        <authorList>
            <person name="Hori K."/>
            <person name="Maruyama F."/>
            <person name="Fujisawa T."/>
            <person name="Togashi T."/>
            <person name="Yamamoto N."/>
            <person name="Seo M."/>
            <person name="Sato S."/>
            <person name="Yamada T."/>
            <person name="Mori H."/>
            <person name="Tajima N."/>
            <person name="Moriyama T."/>
            <person name="Ikeuchi M."/>
            <person name="Watanabe M."/>
            <person name="Wada H."/>
            <person name="Kobayashi K."/>
            <person name="Saito M."/>
            <person name="Masuda T."/>
            <person name="Sasaki-Sekimoto Y."/>
            <person name="Mashiguchi K."/>
            <person name="Awai K."/>
            <person name="Shimojima M."/>
            <person name="Masuda S."/>
            <person name="Iwai M."/>
            <person name="Nobusawa T."/>
            <person name="Narise T."/>
            <person name="Kondo S."/>
            <person name="Saito H."/>
            <person name="Sato R."/>
            <person name="Murakawa M."/>
            <person name="Ihara Y."/>
            <person name="Oshima-Yamada Y."/>
            <person name="Ohtaka K."/>
            <person name="Satoh M."/>
            <person name="Sonobe K."/>
            <person name="Ishii M."/>
            <person name="Ohtani R."/>
            <person name="Kanamori-Sato M."/>
            <person name="Honoki R."/>
            <person name="Miyazaki D."/>
            <person name="Mochizuki H."/>
            <person name="Umetsu J."/>
            <person name="Higashi K."/>
            <person name="Shibata D."/>
            <person name="Kamiya Y."/>
            <person name="Sato N."/>
            <person name="Nakamura Y."/>
            <person name="Tabata S."/>
            <person name="Ida S."/>
            <person name="Kurokawa K."/>
            <person name="Ohta H."/>
        </authorList>
    </citation>
    <scope>NUCLEOTIDE SEQUENCE [LARGE SCALE GENOMIC DNA]</scope>
    <source>
        <strain evidence="2 3">NIES-2285</strain>
    </source>
</reference>
<dbReference type="SUPFAM" id="SSF53448">
    <property type="entry name" value="Nucleotide-diphospho-sugar transferases"/>
    <property type="match status" value="1"/>
</dbReference>
<feature type="transmembrane region" description="Helical" evidence="1">
    <location>
        <begin position="7"/>
        <end position="27"/>
    </location>
</feature>
<dbReference type="AlphaFoldDB" id="A0A1Y1HRA3"/>
<gene>
    <name evidence="2" type="ORF">KFL_000730120</name>
</gene>